<protein>
    <submittedName>
        <fullName evidence="1">Uncharacterized protein</fullName>
    </submittedName>
</protein>
<proteinExistence type="predicted"/>
<sequence length="108" mass="12219">MPSDTKTLFAFKDRPCWRIETGVPWQRSVVEIDRTGARPLPYCVGKHSQIGNAEQPVELELCRGFLKRVAPLGRLNTMRCRPIPNCRVGGYDRNDAVTAIFQVFATLN</sequence>
<dbReference type="EMBL" id="CXWD01000028">
    <property type="protein sequence ID" value="CTQ76776.1"/>
    <property type="molecule type" value="Genomic_DNA"/>
</dbReference>
<dbReference type="Proteomes" id="UP000053235">
    <property type="component" value="Unassembled WGS sequence"/>
</dbReference>
<reference evidence="2" key="1">
    <citation type="submission" date="2015-07" db="EMBL/GenBank/DDBJ databases">
        <authorList>
            <person name="Rodrigo-Torres Lidia"/>
            <person name="Arahal R.David."/>
        </authorList>
    </citation>
    <scope>NUCLEOTIDE SEQUENCE [LARGE SCALE GENOMIC DNA]</scope>
    <source>
        <strain evidence="2">CECT 5112</strain>
    </source>
</reference>
<keyword evidence="2" id="KW-1185">Reference proteome</keyword>
<organism evidence="1 2">
    <name type="scientific">Roseibium alexandrii</name>
    <dbReference type="NCBI Taxonomy" id="388408"/>
    <lineage>
        <taxon>Bacteria</taxon>
        <taxon>Pseudomonadati</taxon>
        <taxon>Pseudomonadota</taxon>
        <taxon>Alphaproteobacteria</taxon>
        <taxon>Hyphomicrobiales</taxon>
        <taxon>Stappiaceae</taxon>
        <taxon>Roseibium</taxon>
    </lineage>
</organism>
<name>A0A0M7AQU2_9HYPH</name>
<evidence type="ECO:0000313" key="1">
    <source>
        <dbReference type="EMBL" id="CTQ76776.1"/>
    </source>
</evidence>
<gene>
    <name evidence="1" type="ORF">LAX5112_04706</name>
</gene>
<evidence type="ECO:0000313" key="2">
    <source>
        <dbReference type="Proteomes" id="UP000053235"/>
    </source>
</evidence>
<dbReference type="AlphaFoldDB" id="A0A0M7AQU2"/>
<accession>A0A0M7AQU2</accession>